<organism evidence="1 2">
    <name type="scientific">Flammeovirga agarivorans</name>
    <dbReference type="NCBI Taxonomy" id="2726742"/>
    <lineage>
        <taxon>Bacteria</taxon>
        <taxon>Pseudomonadati</taxon>
        <taxon>Bacteroidota</taxon>
        <taxon>Cytophagia</taxon>
        <taxon>Cytophagales</taxon>
        <taxon>Flammeovirgaceae</taxon>
        <taxon>Flammeovirga</taxon>
    </lineage>
</organism>
<proteinExistence type="predicted"/>
<dbReference type="EMBL" id="JABAIL010000004">
    <property type="protein sequence ID" value="NLR92642.1"/>
    <property type="molecule type" value="Genomic_DNA"/>
</dbReference>
<evidence type="ECO:0000313" key="1">
    <source>
        <dbReference type="EMBL" id="NLR92642.1"/>
    </source>
</evidence>
<sequence length="50" mass="5517">MKAKLLFLIVGLFFLVGAHHYITGTNHSTKKVQEAKLTSKSLSEVSNTID</sequence>
<protein>
    <submittedName>
        <fullName evidence="1">Uncharacterized protein</fullName>
    </submittedName>
</protein>
<reference evidence="1 2" key="1">
    <citation type="submission" date="2020-04" db="EMBL/GenBank/DDBJ databases">
        <title>Flammeovirga sp. SR4, a novel species isolated from seawater.</title>
        <authorList>
            <person name="Wang X."/>
        </authorList>
    </citation>
    <scope>NUCLEOTIDE SEQUENCE [LARGE SCALE GENOMIC DNA]</scope>
    <source>
        <strain evidence="1 2">SR4</strain>
    </source>
</reference>
<keyword evidence="2" id="KW-1185">Reference proteome</keyword>
<name>A0A7X8XWV1_9BACT</name>
<gene>
    <name evidence="1" type="ORF">HGP29_15595</name>
</gene>
<comment type="caution">
    <text evidence="1">The sequence shown here is derived from an EMBL/GenBank/DDBJ whole genome shotgun (WGS) entry which is preliminary data.</text>
</comment>
<evidence type="ECO:0000313" key="2">
    <source>
        <dbReference type="Proteomes" id="UP000585050"/>
    </source>
</evidence>
<dbReference type="RefSeq" id="WP_168883347.1">
    <property type="nucleotide sequence ID" value="NZ_JABAIL010000004.1"/>
</dbReference>
<dbReference type="Proteomes" id="UP000585050">
    <property type="component" value="Unassembled WGS sequence"/>
</dbReference>
<dbReference type="AlphaFoldDB" id="A0A7X8XWV1"/>
<accession>A0A7X8XWV1</accession>